<evidence type="ECO:0000256" key="3">
    <source>
        <dbReference type="ARBA" id="ARBA00022989"/>
    </source>
</evidence>
<organism evidence="8 9">
    <name type="scientific">Quillaja saponaria</name>
    <name type="common">Soap bark tree</name>
    <dbReference type="NCBI Taxonomy" id="32244"/>
    <lineage>
        <taxon>Eukaryota</taxon>
        <taxon>Viridiplantae</taxon>
        <taxon>Streptophyta</taxon>
        <taxon>Embryophyta</taxon>
        <taxon>Tracheophyta</taxon>
        <taxon>Spermatophyta</taxon>
        <taxon>Magnoliopsida</taxon>
        <taxon>eudicotyledons</taxon>
        <taxon>Gunneridae</taxon>
        <taxon>Pentapetalae</taxon>
        <taxon>rosids</taxon>
        <taxon>fabids</taxon>
        <taxon>Fabales</taxon>
        <taxon>Quillajaceae</taxon>
        <taxon>Quillaja</taxon>
    </lineage>
</organism>
<dbReference type="GO" id="GO:0000301">
    <property type="term" value="P:retrograde transport, vesicle recycling within Golgi"/>
    <property type="evidence" value="ECO:0007669"/>
    <property type="project" value="TreeGrafter"/>
</dbReference>
<evidence type="ECO:0000256" key="1">
    <source>
        <dbReference type="ARBA" id="ARBA00004394"/>
    </source>
</evidence>
<keyword evidence="3" id="KW-1133">Transmembrane helix</keyword>
<dbReference type="KEGG" id="qsa:O6P43_005174"/>
<dbReference type="PANTHER" id="PTHR13815:SF5">
    <property type="entry name" value="GOLGIN CANDIDATE 2"/>
    <property type="match status" value="1"/>
</dbReference>
<dbReference type="GO" id="GO:0000139">
    <property type="term" value="C:Golgi membrane"/>
    <property type="evidence" value="ECO:0007669"/>
    <property type="project" value="UniProtKB-SubCell"/>
</dbReference>
<keyword evidence="6" id="KW-0472">Membrane</keyword>
<dbReference type="EMBL" id="JARAOO010000003">
    <property type="protein sequence ID" value="KAJ7975220.1"/>
    <property type="molecule type" value="Genomic_DNA"/>
</dbReference>
<keyword evidence="2" id="KW-0812">Transmembrane</keyword>
<keyword evidence="4" id="KW-0333">Golgi apparatus</keyword>
<comment type="subcellular location">
    <subcellularLocation>
        <location evidence="1">Golgi apparatus membrane</location>
    </subcellularLocation>
</comment>
<evidence type="ECO:0000256" key="7">
    <source>
        <dbReference type="SAM" id="MobiDB-lite"/>
    </source>
</evidence>
<comment type="caution">
    <text evidence="8">The sequence shown here is derived from an EMBL/GenBank/DDBJ whole genome shotgun (WGS) entry which is preliminary data.</text>
</comment>
<feature type="region of interest" description="Disordered" evidence="7">
    <location>
        <begin position="87"/>
        <end position="106"/>
    </location>
</feature>
<dbReference type="GO" id="GO:0007030">
    <property type="term" value="P:Golgi organization"/>
    <property type="evidence" value="ECO:0007669"/>
    <property type="project" value="InterPro"/>
</dbReference>
<gene>
    <name evidence="8" type="ORF">O6P43_005174</name>
</gene>
<protein>
    <submittedName>
        <fullName evidence="8">Golgin candidate 2-like</fullName>
    </submittedName>
</protein>
<keyword evidence="9" id="KW-1185">Reference proteome</keyword>
<dbReference type="InterPro" id="IPR019177">
    <property type="entry name" value="Golgin_subfamily_A_member_5"/>
</dbReference>
<dbReference type="AlphaFoldDB" id="A0AAD7VH31"/>
<evidence type="ECO:0000256" key="4">
    <source>
        <dbReference type="ARBA" id="ARBA00023034"/>
    </source>
</evidence>
<dbReference type="Proteomes" id="UP001163823">
    <property type="component" value="Chromosome 3"/>
</dbReference>
<evidence type="ECO:0000313" key="9">
    <source>
        <dbReference type="Proteomes" id="UP001163823"/>
    </source>
</evidence>
<accession>A0AAD7VH31</accession>
<keyword evidence="5" id="KW-0175">Coiled coil</keyword>
<evidence type="ECO:0000256" key="6">
    <source>
        <dbReference type="ARBA" id="ARBA00023136"/>
    </source>
</evidence>
<sequence>MANWISSKLKAAENILQQIDQQAAESLRKNESLYTDEPNIDTGVKTGGVVPLKDQLKKKISPQKNEYRGKAHSVHSFSVLSDRDKDITGALKSSPKPKPTLKDGDWTELLGTANQSTTSAMNSSNGVAAVRSLSKNGRRLMNFELEFIGV</sequence>
<evidence type="ECO:0000313" key="8">
    <source>
        <dbReference type="EMBL" id="KAJ7975220.1"/>
    </source>
</evidence>
<evidence type="ECO:0000256" key="2">
    <source>
        <dbReference type="ARBA" id="ARBA00022692"/>
    </source>
</evidence>
<dbReference type="GO" id="GO:0031985">
    <property type="term" value="C:Golgi cisterna"/>
    <property type="evidence" value="ECO:0007669"/>
    <property type="project" value="TreeGrafter"/>
</dbReference>
<evidence type="ECO:0000256" key="5">
    <source>
        <dbReference type="ARBA" id="ARBA00023054"/>
    </source>
</evidence>
<proteinExistence type="predicted"/>
<reference evidence="8" key="1">
    <citation type="journal article" date="2023" name="Science">
        <title>Elucidation of the pathway for biosynthesis of saponin adjuvants from the soapbark tree.</title>
        <authorList>
            <person name="Reed J."/>
            <person name="Orme A."/>
            <person name="El-Demerdash A."/>
            <person name="Owen C."/>
            <person name="Martin L.B.B."/>
            <person name="Misra R.C."/>
            <person name="Kikuchi S."/>
            <person name="Rejzek M."/>
            <person name="Martin A.C."/>
            <person name="Harkess A."/>
            <person name="Leebens-Mack J."/>
            <person name="Louveau T."/>
            <person name="Stephenson M.J."/>
            <person name="Osbourn A."/>
        </authorList>
    </citation>
    <scope>NUCLEOTIDE SEQUENCE</scope>
    <source>
        <tissue evidence="8">Leaf</tissue>
    </source>
</reference>
<dbReference type="PANTHER" id="PTHR13815">
    <property type="entry name" value="GOLGIN-84"/>
    <property type="match status" value="1"/>
</dbReference>
<name>A0AAD7VH31_QUISA</name>